<evidence type="ECO:0000313" key="2">
    <source>
        <dbReference type="EMBL" id="KAJ4455082.1"/>
    </source>
</evidence>
<keyword evidence="3" id="KW-1185">Reference proteome</keyword>
<feature type="region of interest" description="Disordered" evidence="1">
    <location>
        <begin position="190"/>
        <end position="209"/>
    </location>
</feature>
<gene>
    <name evidence="2" type="ORF">PAPYR_10025</name>
</gene>
<reference evidence="2" key="1">
    <citation type="journal article" date="2022" name="bioRxiv">
        <title>Genomics of Preaxostyla Flagellates Illuminates Evolutionary Transitions and the Path Towards Mitochondrial Loss.</title>
        <authorList>
            <person name="Novak L.V.F."/>
            <person name="Treitli S.C."/>
            <person name="Pyrih J."/>
            <person name="Halakuc P."/>
            <person name="Pipaliya S.V."/>
            <person name="Vacek V."/>
            <person name="Brzon O."/>
            <person name="Soukal P."/>
            <person name="Eme L."/>
            <person name="Dacks J.B."/>
            <person name="Karnkowska A."/>
            <person name="Elias M."/>
            <person name="Hampl V."/>
        </authorList>
    </citation>
    <scope>NUCLEOTIDE SEQUENCE</scope>
    <source>
        <strain evidence="2">RCP-MX</strain>
    </source>
</reference>
<feature type="compositionally biased region" description="Low complexity" evidence="1">
    <location>
        <begin position="104"/>
        <end position="139"/>
    </location>
</feature>
<name>A0ABQ8U6V1_9EUKA</name>
<evidence type="ECO:0000313" key="3">
    <source>
        <dbReference type="Proteomes" id="UP001141327"/>
    </source>
</evidence>
<feature type="region of interest" description="Disordered" evidence="1">
    <location>
        <begin position="104"/>
        <end position="171"/>
    </location>
</feature>
<sequence length="625" mass="65986">MFPSQPPRPPISDGPPAGTALALRPVHMHRIICGSRPVLQRYVTNPEAHARDHHHTPAPLRYPVVGRPMGSQTAISPPTSPGLVASFTQLMIIPAQQGATQDSSAAVATAAAATPPTSAPTDPSQPSPASTSTPAAAPSGDGQSPAWLVPPPGDNAAAQPAPLPSEWDPFSVHEGGAAAAISASVAAQPGAFSASDPAPVPSDTPPGPEAPIILFPDDIPFVDEDEIKVARASMRLGPDAAAAKASEDSAAEAEVGGPDAALPARFFEDLAGVMTAAREIGFPAPDLAPIGPGLDGWMVGWLAGWLAVLEIGFPAPDLAPGLDGWMDVLAVCVCLCFFVSGGSDDGLIWYPLDLVWRMAGWLAASMRQCTVGPDRQLDLLSLPHNLIFRGVDITWGCVYGRLLVLTDNSILNVDPKAHTIQNEKLITEIDELITEIDEVSIAQDTHMSLRFSGADEEDLPQGGGPATPAPSATMAVLPAQSRSTLEDRLQRLYIFASASDCMAATSLILHMLSMVTRGEPLPNNTFAVKKVNRAGKPQPRVFKLTRGTLLNLDGTHIKTETPYADLEQVYLDPGNPAIVVIKFKFEEEHRSNICASPAQAQDLLRQLKEKLRTRLEPSTSTAATQ</sequence>
<dbReference type="Proteomes" id="UP001141327">
    <property type="component" value="Unassembled WGS sequence"/>
</dbReference>
<accession>A0ABQ8U6V1</accession>
<protein>
    <submittedName>
        <fullName evidence="2">Uncharacterized protein</fullName>
    </submittedName>
</protein>
<proteinExistence type="predicted"/>
<evidence type="ECO:0000256" key="1">
    <source>
        <dbReference type="SAM" id="MobiDB-lite"/>
    </source>
</evidence>
<feature type="compositionally biased region" description="Pro residues" evidence="1">
    <location>
        <begin position="198"/>
        <end position="209"/>
    </location>
</feature>
<organism evidence="2 3">
    <name type="scientific">Paratrimastix pyriformis</name>
    <dbReference type="NCBI Taxonomy" id="342808"/>
    <lineage>
        <taxon>Eukaryota</taxon>
        <taxon>Metamonada</taxon>
        <taxon>Preaxostyla</taxon>
        <taxon>Paratrimastigidae</taxon>
        <taxon>Paratrimastix</taxon>
    </lineage>
</organism>
<dbReference type="EMBL" id="JAPMOS010000120">
    <property type="protein sequence ID" value="KAJ4455082.1"/>
    <property type="molecule type" value="Genomic_DNA"/>
</dbReference>
<comment type="caution">
    <text evidence="2">The sequence shown here is derived from an EMBL/GenBank/DDBJ whole genome shotgun (WGS) entry which is preliminary data.</text>
</comment>